<evidence type="ECO:0000313" key="6">
    <source>
        <dbReference type="Proteomes" id="UP000235392"/>
    </source>
</evidence>
<name>A0A2N5SWU8_9BASI</name>
<dbReference type="EMBL" id="PGCJ01000167">
    <property type="protein sequence ID" value="PLW41604.1"/>
    <property type="molecule type" value="Genomic_DNA"/>
</dbReference>
<evidence type="ECO:0000313" key="5">
    <source>
        <dbReference type="Proteomes" id="UP000235388"/>
    </source>
</evidence>
<dbReference type="Proteomes" id="UP000235388">
    <property type="component" value="Unassembled WGS sequence"/>
</dbReference>
<protein>
    <recommendedName>
        <fullName evidence="7">Hydrophobin</fullName>
    </recommendedName>
</protein>
<keyword evidence="1" id="KW-0732">Signal</keyword>
<evidence type="ECO:0008006" key="7">
    <source>
        <dbReference type="Google" id="ProtNLM"/>
    </source>
</evidence>
<evidence type="ECO:0000313" key="3">
    <source>
        <dbReference type="EMBL" id="PLW41604.1"/>
    </source>
</evidence>
<evidence type="ECO:0000313" key="2">
    <source>
        <dbReference type="EMBL" id="PLW17713.1"/>
    </source>
</evidence>
<sequence length="118" mass="12357">MHFPSLVKCLLVVFIQCDAIFGILVFGCTGSQSVGLCIRGHNVDPNSKIPADYALSRAMQAGNTATCDQIMIGNDAVDNGACCSSDMGLPAQYGDASYTIKTSSDFSNLCIKVPTASP</sequence>
<dbReference type="Proteomes" id="UP000235392">
    <property type="component" value="Unassembled WGS sequence"/>
</dbReference>
<dbReference type="EMBL" id="PGCI01000746">
    <property type="protein sequence ID" value="PLW17713.1"/>
    <property type="molecule type" value="Genomic_DNA"/>
</dbReference>
<comment type="caution">
    <text evidence="2">The sequence shown here is derived from an EMBL/GenBank/DDBJ whole genome shotgun (WGS) entry which is preliminary data.</text>
</comment>
<evidence type="ECO:0000313" key="4">
    <source>
        <dbReference type="EMBL" id="PLW47919.1"/>
    </source>
</evidence>
<dbReference type="OrthoDB" id="2495210at2759"/>
<gene>
    <name evidence="3" type="ORF">PCANC_17430</name>
    <name evidence="4" type="ORF">PCASD_04940</name>
    <name evidence="2" type="ORF">PCASD_18678</name>
</gene>
<feature type="chain" id="PRO_5015083608" description="Hydrophobin" evidence="1">
    <location>
        <begin position="20"/>
        <end position="118"/>
    </location>
</feature>
<proteinExistence type="predicted"/>
<organism evidence="2 6">
    <name type="scientific">Puccinia coronata f. sp. avenae</name>
    <dbReference type="NCBI Taxonomy" id="200324"/>
    <lineage>
        <taxon>Eukaryota</taxon>
        <taxon>Fungi</taxon>
        <taxon>Dikarya</taxon>
        <taxon>Basidiomycota</taxon>
        <taxon>Pucciniomycotina</taxon>
        <taxon>Pucciniomycetes</taxon>
        <taxon>Pucciniales</taxon>
        <taxon>Pucciniaceae</taxon>
        <taxon>Puccinia</taxon>
    </lineage>
</organism>
<feature type="signal peptide" evidence="1">
    <location>
        <begin position="1"/>
        <end position="19"/>
    </location>
</feature>
<keyword evidence="5" id="KW-1185">Reference proteome</keyword>
<dbReference type="AlphaFoldDB" id="A0A2N5SWU8"/>
<evidence type="ECO:0000256" key="1">
    <source>
        <dbReference type="SAM" id="SignalP"/>
    </source>
</evidence>
<reference evidence="5 6" key="1">
    <citation type="submission" date="2017-11" db="EMBL/GenBank/DDBJ databases">
        <title>De novo assembly and phasing of dikaryotic genomes from two isolates of Puccinia coronata f. sp. avenae, the causal agent of oat crown rust.</title>
        <authorList>
            <person name="Miller M.E."/>
            <person name="Zhang Y."/>
            <person name="Omidvar V."/>
            <person name="Sperschneider J."/>
            <person name="Schwessinger B."/>
            <person name="Raley C."/>
            <person name="Palmer J.M."/>
            <person name="Garnica D."/>
            <person name="Upadhyaya N."/>
            <person name="Rathjen J."/>
            <person name="Taylor J.M."/>
            <person name="Park R.F."/>
            <person name="Dodds P.N."/>
            <person name="Hirsch C.D."/>
            <person name="Kianian S.F."/>
            <person name="Figueroa M."/>
        </authorList>
    </citation>
    <scope>NUCLEOTIDE SEQUENCE [LARGE SCALE GENOMIC DNA]</scope>
    <source>
        <strain evidence="3">12NC29</strain>
        <strain evidence="2">12SD80</strain>
    </source>
</reference>
<accession>A0A2N5SWU8</accession>
<dbReference type="EMBL" id="PGCI01000027">
    <property type="protein sequence ID" value="PLW47919.1"/>
    <property type="molecule type" value="Genomic_DNA"/>
</dbReference>